<protein>
    <submittedName>
        <fullName evidence="1">Uncharacterized protein</fullName>
    </submittedName>
</protein>
<dbReference type="AlphaFoldDB" id="A0A8T3AXZ4"/>
<accession>A0A8T3AXZ4</accession>
<comment type="caution">
    <text evidence="1">The sequence shown here is derived from an EMBL/GenBank/DDBJ whole genome shotgun (WGS) entry which is preliminary data.</text>
</comment>
<gene>
    <name evidence="1" type="ORF">KFK09_019132</name>
</gene>
<sequence>MHKTKATATKPNTKRYFLDFLFLRLLTRMKVLYKPPTFSNTFSPSPSEGKDEEHSSQSICALTIVSPPKQAFLDLNIRQNKINRNINQSFTTNNPHIKGKKNRCIRIQMASRITRHILSHQLKILTKHLLYSTNDTLLAMTQRNNTILHHPSLIKLATTFSRRATLGETKLYV</sequence>
<proteinExistence type="predicted"/>
<evidence type="ECO:0000313" key="1">
    <source>
        <dbReference type="EMBL" id="KAI0500914.1"/>
    </source>
</evidence>
<reference evidence="1" key="1">
    <citation type="journal article" date="2022" name="Front. Genet.">
        <title>Chromosome-Scale Assembly of the Dendrobium nobile Genome Provides Insights Into the Molecular Mechanism of the Biosynthesis of the Medicinal Active Ingredient of Dendrobium.</title>
        <authorList>
            <person name="Xu Q."/>
            <person name="Niu S.-C."/>
            <person name="Li K.-L."/>
            <person name="Zheng P.-J."/>
            <person name="Zhang X.-J."/>
            <person name="Jia Y."/>
            <person name="Liu Y."/>
            <person name="Niu Y.-X."/>
            <person name="Yu L.-H."/>
            <person name="Chen D.-F."/>
            <person name="Zhang G.-Q."/>
        </authorList>
    </citation>
    <scope>NUCLEOTIDE SEQUENCE</scope>
    <source>
        <tissue evidence="1">Leaf</tissue>
    </source>
</reference>
<dbReference type="EMBL" id="JAGYWB010000013">
    <property type="protein sequence ID" value="KAI0500914.1"/>
    <property type="molecule type" value="Genomic_DNA"/>
</dbReference>
<evidence type="ECO:0000313" key="2">
    <source>
        <dbReference type="Proteomes" id="UP000829196"/>
    </source>
</evidence>
<dbReference type="Proteomes" id="UP000829196">
    <property type="component" value="Unassembled WGS sequence"/>
</dbReference>
<name>A0A8T3AXZ4_DENNO</name>
<keyword evidence="2" id="KW-1185">Reference proteome</keyword>
<organism evidence="1 2">
    <name type="scientific">Dendrobium nobile</name>
    <name type="common">Orchid</name>
    <dbReference type="NCBI Taxonomy" id="94219"/>
    <lineage>
        <taxon>Eukaryota</taxon>
        <taxon>Viridiplantae</taxon>
        <taxon>Streptophyta</taxon>
        <taxon>Embryophyta</taxon>
        <taxon>Tracheophyta</taxon>
        <taxon>Spermatophyta</taxon>
        <taxon>Magnoliopsida</taxon>
        <taxon>Liliopsida</taxon>
        <taxon>Asparagales</taxon>
        <taxon>Orchidaceae</taxon>
        <taxon>Epidendroideae</taxon>
        <taxon>Malaxideae</taxon>
        <taxon>Dendrobiinae</taxon>
        <taxon>Dendrobium</taxon>
    </lineage>
</organism>